<reference evidence="1" key="2">
    <citation type="journal article" date="2015" name="Data Brief">
        <title>Shoot transcriptome of the giant reed, Arundo donax.</title>
        <authorList>
            <person name="Barrero R.A."/>
            <person name="Guerrero F.D."/>
            <person name="Moolhuijzen P."/>
            <person name="Goolsby J.A."/>
            <person name="Tidwell J."/>
            <person name="Bellgard S.E."/>
            <person name="Bellgard M.I."/>
        </authorList>
    </citation>
    <scope>NUCLEOTIDE SEQUENCE</scope>
    <source>
        <tissue evidence="1">Shoot tissue taken approximately 20 cm above the soil surface</tissue>
    </source>
</reference>
<dbReference type="EMBL" id="GBRH01232996">
    <property type="protein sequence ID" value="JAD64899.1"/>
    <property type="molecule type" value="Transcribed_RNA"/>
</dbReference>
<organism evidence="1">
    <name type="scientific">Arundo donax</name>
    <name type="common">Giant reed</name>
    <name type="synonym">Donax arundinaceus</name>
    <dbReference type="NCBI Taxonomy" id="35708"/>
    <lineage>
        <taxon>Eukaryota</taxon>
        <taxon>Viridiplantae</taxon>
        <taxon>Streptophyta</taxon>
        <taxon>Embryophyta</taxon>
        <taxon>Tracheophyta</taxon>
        <taxon>Spermatophyta</taxon>
        <taxon>Magnoliopsida</taxon>
        <taxon>Liliopsida</taxon>
        <taxon>Poales</taxon>
        <taxon>Poaceae</taxon>
        <taxon>PACMAD clade</taxon>
        <taxon>Arundinoideae</taxon>
        <taxon>Arundineae</taxon>
        <taxon>Arundo</taxon>
    </lineage>
</organism>
<proteinExistence type="predicted"/>
<evidence type="ECO:0000313" key="1">
    <source>
        <dbReference type="EMBL" id="JAD64899.1"/>
    </source>
</evidence>
<accession>A0A0A9BLN6</accession>
<dbReference type="AlphaFoldDB" id="A0A0A9BLN6"/>
<protein>
    <submittedName>
        <fullName evidence="1">Uncharacterized protein</fullName>
    </submittedName>
</protein>
<reference evidence="1" key="1">
    <citation type="submission" date="2014-09" db="EMBL/GenBank/DDBJ databases">
        <authorList>
            <person name="Magalhaes I.L.F."/>
            <person name="Oliveira U."/>
            <person name="Santos F.R."/>
            <person name="Vidigal T.H.D.A."/>
            <person name="Brescovit A.D."/>
            <person name="Santos A.J."/>
        </authorList>
    </citation>
    <scope>NUCLEOTIDE SEQUENCE</scope>
    <source>
        <tissue evidence="1">Shoot tissue taken approximately 20 cm above the soil surface</tissue>
    </source>
</reference>
<sequence length="37" mass="4052">MLAGSGTANSRRSCHCGLRSRGTVRVRFRWPSKSTTA</sequence>
<name>A0A0A9BLN6_ARUDO</name>